<reference evidence="1 2" key="1">
    <citation type="submission" date="2016-10" db="EMBL/GenBank/DDBJ databases">
        <authorList>
            <person name="de Groot N.N."/>
        </authorList>
    </citation>
    <scope>NUCLEOTIDE SEQUENCE [LARGE SCALE GENOMIC DNA]</scope>
    <source>
        <strain evidence="1 2">OGL-20</strain>
    </source>
</reference>
<name>A0A1I0P1B9_9EURY</name>
<organism evidence="1 2">
    <name type="scientific">Thermococcus thioreducens</name>
    <dbReference type="NCBI Taxonomy" id="277988"/>
    <lineage>
        <taxon>Archaea</taxon>
        <taxon>Methanobacteriati</taxon>
        <taxon>Methanobacteriota</taxon>
        <taxon>Thermococci</taxon>
        <taxon>Thermococcales</taxon>
        <taxon>Thermococcaceae</taxon>
        <taxon>Thermococcus</taxon>
    </lineage>
</organism>
<dbReference type="RefSeq" id="WP_074631380.1">
    <property type="nucleotide sequence ID" value="NZ_FOIW01000002.1"/>
</dbReference>
<proteinExistence type="predicted"/>
<sequence>MRKLVGLWLVILILGMTVSAGMSNNYAAAVTTSDPYQEFWDILNREAELVVGIENGNLSLAPELIQNSRLGAENAANISALIWQALEELKASGVKTYYTAEELREMAQNISENGLPQETVDALKAQGWTDAQIRALEEYIVQNGANITEDFNMTAFLEEFSMAFISVAFKYNHYEAWALEKWKWTQPAEAPTGNKGEIINPALSGDWVILYLRYSQKDYQGMDPAAETLKESMYRLIMGTGGSVNLLSYERTTSLSQLPGSVDSVKWSKNGGLLFTVTARRMTTSEVITEKKTYYWPNALRAYELISNVIALVKARNYGNNNAKIDSILNQKIAELKDALKVIEVSSEVTKTPILLLKSTSGTATTSSITGGGEVIVSGVPVDESVLVEALDTQNDSGTLVITDVSVVVDKNVPSSVEYHVEVSFKAEDNAVNNIRIKVKDYTARDSDSGTVSFLNAGESYTWKSSRFTYTHSSGGELNLSGEVEITYTPSCGAVPLLQESPEASSTSPSCGDRTITKDYSATANLTSPVDWSKVNVRVEASRTSITEGESVTYRVIVENNQNVELDGVEYSVTIPFSPTNSRTYSERLTFSRMENWLFWRRP</sequence>
<evidence type="ECO:0008006" key="3">
    <source>
        <dbReference type="Google" id="ProtNLM"/>
    </source>
</evidence>
<protein>
    <recommendedName>
        <fullName evidence="3">DUF11 domain-containing protein</fullName>
    </recommendedName>
</protein>
<evidence type="ECO:0000313" key="2">
    <source>
        <dbReference type="Proteomes" id="UP000182125"/>
    </source>
</evidence>
<gene>
    <name evidence="1" type="ORF">SAMN05216170_1438</name>
</gene>
<dbReference type="EMBL" id="FOIW01000002">
    <property type="protein sequence ID" value="SEW07964.1"/>
    <property type="molecule type" value="Genomic_DNA"/>
</dbReference>
<dbReference type="OrthoDB" id="102331at2157"/>
<evidence type="ECO:0000313" key="1">
    <source>
        <dbReference type="EMBL" id="SEW07964.1"/>
    </source>
</evidence>
<accession>A0A1I0P1B9</accession>
<dbReference type="Proteomes" id="UP000182125">
    <property type="component" value="Unassembled WGS sequence"/>
</dbReference>
<dbReference type="AlphaFoldDB" id="A0A1I0P1B9"/>